<reference evidence="10 11" key="1">
    <citation type="journal article" date="2012" name="J. Bacteriol.">
        <title>Complete genome sequence of a thermophilic methanogen, Methanocella conradii HZ254, isolated from Chinese rice field soil.</title>
        <authorList>
            <person name="Lu Z."/>
            <person name="Lu Y."/>
        </authorList>
    </citation>
    <scope>NUCLEOTIDE SEQUENCE [LARGE SCALE GENOMIC DNA]</scope>
    <source>
        <strain evidence="11">DSM 24694 / JCM 17849 / CGMCC 1.5162 / HZ254</strain>
    </source>
</reference>
<dbReference type="STRING" id="1041930.Mtc_1707"/>
<dbReference type="PROSITE" id="PS00211">
    <property type="entry name" value="ABC_TRANSPORTER_1"/>
    <property type="match status" value="1"/>
</dbReference>
<evidence type="ECO:0000256" key="5">
    <source>
        <dbReference type="ARBA" id="ARBA00022840"/>
    </source>
</evidence>
<dbReference type="GO" id="GO:0005886">
    <property type="term" value="C:plasma membrane"/>
    <property type="evidence" value="ECO:0007669"/>
    <property type="project" value="UniProtKB-SubCell"/>
</dbReference>
<dbReference type="KEGG" id="mez:Mtc_1707"/>
<keyword evidence="6" id="KW-1278">Translocase</keyword>
<dbReference type="GO" id="GO:0043215">
    <property type="term" value="P:daunorubicin transport"/>
    <property type="evidence" value="ECO:0007669"/>
    <property type="project" value="InterPro"/>
</dbReference>
<comment type="subcellular location">
    <subcellularLocation>
        <location evidence="1">Cell membrane</location>
        <topology evidence="1">Peripheral membrane protein</topology>
        <orientation evidence="1">Cytoplasmic side</orientation>
    </subcellularLocation>
</comment>
<dbReference type="Gene3D" id="3.40.50.300">
    <property type="entry name" value="P-loop containing nucleotide triphosphate hydrolases"/>
    <property type="match status" value="1"/>
</dbReference>
<sequence length="319" mass="35982">MTMSVVSTIGLTKYYKDLCAVNDVNLDVESEIFGLLGPNGAGKSTIVKMLTTLVRPSKGEAYVCGYNIVKDPVRVRESISYVPQEMALDIKLTGRENVMLYAQLYHIPNKKDKVDEVLALMELTERANELVKGYSGGMRRRLELAQALVHEPKVLFLDEPTLGLDVAARKKIWEHIYSLKEKGMTIFMTTHYMDEADRYCDRVAIIDKGKIVAIDSPEKLKSDICGDIVIASVSGEFKGINLEGVRLMNVAEHEIRFMADNGEEALPLISRELSRQGLEVHSLVVRDSTLDDVFLQKVTMQEENASFDATKYRLMLRRR</sequence>
<evidence type="ECO:0000313" key="10">
    <source>
        <dbReference type="EMBL" id="AFD00453.1"/>
    </source>
</evidence>
<dbReference type="SUPFAM" id="SSF52540">
    <property type="entry name" value="P-loop containing nucleoside triphosphate hydrolases"/>
    <property type="match status" value="1"/>
</dbReference>
<comment type="similarity">
    <text evidence="8">Belongs to the ABC transporter superfamily. Drug exporter-1 (DrugE1) (TC 3.A.1.105) family.</text>
</comment>
<dbReference type="InterPro" id="IPR005894">
    <property type="entry name" value="DrrA"/>
</dbReference>
<dbReference type="Pfam" id="PF13732">
    <property type="entry name" value="DrrA1-3_C"/>
    <property type="match status" value="1"/>
</dbReference>
<dbReference type="PANTHER" id="PTHR43582">
    <property type="entry name" value="LINEARMYCIN RESISTANCE ATP-BINDING PROTEIN LNRL"/>
    <property type="match status" value="1"/>
</dbReference>
<evidence type="ECO:0000256" key="2">
    <source>
        <dbReference type="ARBA" id="ARBA00022448"/>
    </source>
</evidence>
<dbReference type="Pfam" id="PF00005">
    <property type="entry name" value="ABC_tran"/>
    <property type="match status" value="1"/>
</dbReference>
<keyword evidence="11" id="KW-1185">Reference proteome</keyword>
<keyword evidence="5 10" id="KW-0067">ATP-binding</keyword>
<evidence type="ECO:0000256" key="3">
    <source>
        <dbReference type="ARBA" id="ARBA00022475"/>
    </source>
</evidence>
<accession>H8I8Y2</accession>
<dbReference type="NCBIfam" id="TIGR01188">
    <property type="entry name" value="drrA"/>
    <property type="match status" value="1"/>
</dbReference>
<evidence type="ECO:0000256" key="4">
    <source>
        <dbReference type="ARBA" id="ARBA00022741"/>
    </source>
</evidence>
<keyword evidence="2" id="KW-0813">Transport</keyword>
<dbReference type="Proteomes" id="UP000005233">
    <property type="component" value="Chromosome"/>
</dbReference>
<dbReference type="GO" id="GO:0005524">
    <property type="term" value="F:ATP binding"/>
    <property type="evidence" value="ECO:0007669"/>
    <property type="project" value="UniProtKB-KW"/>
</dbReference>
<dbReference type="GO" id="GO:0016887">
    <property type="term" value="F:ATP hydrolysis activity"/>
    <property type="evidence" value="ECO:0007669"/>
    <property type="project" value="InterPro"/>
</dbReference>
<organism evidence="10 11">
    <name type="scientific">Methanocella conradii (strain DSM 24694 / JCM 17849 / CGMCC 1.5162 / HZ254)</name>
    <dbReference type="NCBI Taxonomy" id="1041930"/>
    <lineage>
        <taxon>Archaea</taxon>
        <taxon>Methanobacteriati</taxon>
        <taxon>Methanobacteriota</taxon>
        <taxon>Stenosarchaea group</taxon>
        <taxon>Methanomicrobia</taxon>
        <taxon>Methanocellales</taxon>
        <taxon>Methanocellaceae</taxon>
        <taxon>Methanocella</taxon>
    </lineage>
</organism>
<evidence type="ECO:0000256" key="7">
    <source>
        <dbReference type="ARBA" id="ARBA00023136"/>
    </source>
</evidence>
<dbReference type="InterPro" id="IPR017871">
    <property type="entry name" value="ABC_transporter-like_CS"/>
</dbReference>
<feature type="domain" description="ABC transporter" evidence="9">
    <location>
        <begin position="6"/>
        <end position="233"/>
    </location>
</feature>
<keyword evidence="3" id="KW-1003">Cell membrane</keyword>
<dbReference type="HOGENOM" id="CLU_000604_1_2_2"/>
<evidence type="ECO:0000256" key="1">
    <source>
        <dbReference type="ARBA" id="ARBA00004413"/>
    </source>
</evidence>
<evidence type="ECO:0000259" key="9">
    <source>
        <dbReference type="PROSITE" id="PS50893"/>
    </source>
</evidence>
<evidence type="ECO:0000313" key="11">
    <source>
        <dbReference type="Proteomes" id="UP000005233"/>
    </source>
</evidence>
<proteinExistence type="inferred from homology"/>
<dbReference type="InterPro" id="IPR003439">
    <property type="entry name" value="ABC_transporter-like_ATP-bd"/>
</dbReference>
<dbReference type="PANTHER" id="PTHR43582:SF2">
    <property type="entry name" value="LINEARMYCIN RESISTANCE ATP-BINDING PROTEIN LNRL"/>
    <property type="match status" value="1"/>
</dbReference>
<evidence type="ECO:0000256" key="6">
    <source>
        <dbReference type="ARBA" id="ARBA00022967"/>
    </source>
</evidence>
<dbReference type="InterPro" id="IPR003593">
    <property type="entry name" value="AAA+_ATPase"/>
</dbReference>
<dbReference type="InterPro" id="IPR027417">
    <property type="entry name" value="P-loop_NTPase"/>
</dbReference>
<keyword evidence="4" id="KW-0547">Nucleotide-binding</keyword>
<name>H8I8Y2_METCZ</name>
<evidence type="ECO:0000256" key="8">
    <source>
        <dbReference type="ARBA" id="ARBA00049985"/>
    </source>
</evidence>
<dbReference type="FunFam" id="3.40.50.300:FF:000589">
    <property type="entry name" value="ABC transporter, ATP-binding subunit"/>
    <property type="match status" value="1"/>
</dbReference>
<keyword evidence="7" id="KW-0472">Membrane</keyword>
<dbReference type="InterPro" id="IPR025302">
    <property type="entry name" value="DrrA1/2-like_C"/>
</dbReference>
<dbReference type="EMBL" id="CP003243">
    <property type="protein sequence ID" value="AFD00453.1"/>
    <property type="molecule type" value="Genomic_DNA"/>
</dbReference>
<dbReference type="GO" id="GO:1900753">
    <property type="term" value="P:doxorubicin transport"/>
    <property type="evidence" value="ECO:0007669"/>
    <property type="project" value="InterPro"/>
</dbReference>
<dbReference type="SMART" id="SM00382">
    <property type="entry name" value="AAA"/>
    <property type="match status" value="1"/>
</dbReference>
<dbReference type="PROSITE" id="PS50893">
    <property type="entry name" value="ABC_TRANSPORTER_2"/>
    <property type="match status" value="1"/>
</dbReference>
<protein>
    <submittedName>
        <fullName evidence="10">Daunorubicin resistance ABC transporter ATP-binding subunit</fullName>
    </submittedName>
</protein>
<dbReference type="AlphaFoldDB" id="H8I8Y2"/>
<dbReference type="eggNOG" id="arCOG00196">
    <property type="taxonomic scope" value="Archaea"/>
</dbReference>
<gene>
    <name evidence="10" type="ordered locus">Mtc_1707</name>
</gene>